<evidence type="ECO:0000256" key="5">
    <source>
        <dbReference type="ARBA" id="ARBA00022801"/>
    </source>
</evidence>
<dbReference type="Pfam" id="PF04493">
    <property type="entry name" value="Endonuclease_5"/>
    <property type="match status" value="1"/>
</dbReference>
<keyword evidence="2" id="KW-0963">Cytoplasm</keyword>
<sequence length="221" mass="24727">MWNKERFQRAQLALRSIKEDFSLNQCVHTVAAFDVSFQAGLGVGVVALFNYQSVQLMECEIVVKEPYVPYVPTYLAFREMPYILALYKKLHEEPDLLLIDGHGKSHPRGMGIATQAGLSLRKPSIGVAKRLLFGDLLETADGSSLVVHPETREPLAVAYKEKPRFKPVFISVGAGVSNLSEAVSLVLPLFKGHREPEPLRYVHNVSLQEGRRMRDGVQQVN</sequence>
<dbReference type="PANTHER" id="PTHR28511:SF1">
    <property type="entry name" value="ENDONUCLEASE V"/>
    <property type="match status" value="1"/>
</dbReference>
<reference evidence="7" key="1">
    <citation type="submission" date="2008-08" db="EMBL/GenBank/DDBJ databases">
        <title>The complete genome sequence of Coprothermobacter proteolyticus strain ATCC 5245 / DSM 5265 / BT.</title>
        <authorList>
            <person name="Dodson R.J."/>
            <person name="Durkin A.S."/>
            <person name="Wu M."/>
            <person name="Eisen J."/>
            <person name="Sutton G."/>
        </authorList>
    </citation>
    <scope>NUCLEOTIDE SEQUENCE [LARGE SCALE GENOMIC DNA]</scope>
    <source>
        <strain evidence="7">ATCC 35245 / DSM 5265 / OCM 4 / BT</strain>
    </source>
</reference>
<dbReference type="CDD" id="cd06559">
    <property type="entry name" value="Endonuclease_V"/>
    <property type="match status" value="1"/>
</dbReference>
<organism evidence="6 7">
    <name type="scientific">Coprothermobacter proteolyticus (strain ATCC 35245 / DSM 5265 / OCM 4 / BT)</name>
    <dbReference type="NCBI Taxonomy" id="309798"/>
    <lineage>
        <taxon>Bacteria</taxon>
        <taxon>Pseudomonadati</taxon>
        <taxon>Coprothermobacterota</taxon>
        <taxon>Coprothermobacteria</taxon>
        <taxon>Coprothermobacterales</taxon>
        <taxon>Coprothermobacteraceae</taxon>
        <taxon>Coprothermobacter</taxon>
    </lineage>
</organism>
<proteinExistence type="predicted"/>
<dbReference type="HOGENOM" id="CLU_047631_1_1_9"/>
<gene>
    <name evidence="6" type="ordered locus">COPRO5265_0490</name>
</gene>
<dbReference type="GO" id="GO:0016891">
    <property type="term" value="F:RNA endonuclease activity producing 5'-phosphomonoesters, hydrolytic mechanism"/>
    <property type="evidence" value="ECO:0007669"/>
    <property type="project" value="TreeGrafter"/>
</dbReference>
<dbReference type="RefSeq" id="WP_012544173.1">
    <property type="nucleotide sequence ID" value="NC_011295.1"/>
</dbReference>
<dbReference type="AlphaFoldDB" id="B5Y7V2"/>
<dbReference type="Gene3D" id="3.30.2170.10">
    <property type="entry name" value="archaeoglobus fulgidus dsm 4304 superfamily"/>
    <property type="match status" value="1"/>
</dbReference>
<keyword evidence="7" id="KW-1185">Reference proteome</keyword>
<dbReference type="GO" id="GO:0003727">
    <property type="term" value="F:single-stranded RNA binding"/>
    <property type="evidence" value="ECO:0007669"/>
    <property type="project" value="TreeGrafter"/>
</dbReference>
<dbReference type="EMBL" id="CP001145">
    <property type="protein sequence ID" value="ACI17521.1"/>
    <property type="molecule type" value="Genomic_DNA"/>
</dbReference>
<dbReference type="EC" id="3.1.21.7" evidence="6"/>
<evidence type="ECO:0000313" key="6">
    <source>
        <dbReference type="EMBL" id="ACI17521.1"/>
    </source>
</evidence>
<evidence type="ECO:0000256" key="1">
    <source>
        <dbReference type="ARBA" id="ARBA00004496"/>
    </source>
</evidence>
<dbReference type="Proteomes" id="UP000001732">
    <property type="component" value="Chromosome"/>
</dbReference>
<keyword evidence="5 6" id="KW-0378">Hydrolase</keyword>
<protein>
    <submittedName>
        <fullName evidence="6">Endonuclease V</fullName>
        <ecNumber evidence="6">3.1.21.7</ecNumber>
    </submittedName>
</protein>
<reference evidence="6 7" key="2">
    <citation type="journal article" date="2014" name="Genome Announc.">
        <title>Complete Genome Sequence of Coprothermobacter proteolyticus DSM 5265.</title>
        <authorList>
            <person name="Alexiev A."/>
            <person name="Coil D.A."/>
            <person name="Badger J.H."/>
            <person name="Enticknap J."/>
            <person name="Ward N."/>
            <person name="Robb F.T."/>
            <person name="Eisen J.A."/>
        </authorList>
    </citation>
    <scope>NUCLEOTIDE SEQUENCE [LARGE SCALE GENOMIC DNA]</scope>
    <source>
        <strain evidence="7">ATCC 35245 / DSM 5265 / OCM 4 / BT</strain>
    </source>
</reference>
<evidence type="ECO:0000256" key="3">
    <source>
        <dbReference type="ARBA" id="ARBA00022722"/>
    </source>
</evidence>
<accession>B5Y7V2</accession>
<dbReference type="InterPro" id="IPR007581">
    <property type="entry name" value="Endonuclease-V"/>
</dbReference>
<name>B5Y7V2_COPPD</name>
<dbReference type="eggNOG" id="COG1515">
    <property type="taxonomic scope" value="Bacteria"/>
</dbReference>
<dbReference type="GO" id="GO:0005737">
    <property type="term" value="C:cytoplasm"/>
    <property type="evidence" value="ECO:0007669"/>
    <property type="project" value="UniProtKB-SubCell"/>
</dbReference>
<comment type="subcellular location">
    <subcellularLocation>
        <location evidence="1">Cytoplasm</location>
    </subcellularLocation>
</comment>
<keyword evidence="4 6" id="KW-0255">Endonuclease</keyword>
<dbReference type="KEGG" id="cpo:COPRO5265_0490"/>
<evidence type="ECO:0000256" key="4">
    <source>
        <dbReference type="ARBA" id="ARBA00022759"/>
    </source>
</evidence>
<keyword evidence="3" id="KW-0540">Nuclease</keyword>
<dbReference type="PANTHER" id="PTHR28511">
    <property type="entry name" value="ENDONUCLEASE V"/>
    <property type="match status" value="1"/>
</dbReference>
<dbReference type="OrthoDB" id="9790916at2"/>
<evidence type="ECO:0000256" key="2">
    <source>
        <dbReference type="ARBA" id="ARBA00022490"/>
    </source>
</evidence>
<evidence type="ECO:0000313" key="7">
    <source>
        <dbReference type="Proteomes" id="UP000001732"/>
    </source>
</evidence>
<dbReference type="GO" id="GO:0006281">
    <property type="term" value="P:DNA repair"/>
    <property type="evidence" value="ECO:0007669"/>
    <property type="project" value="InterPro"/>
</dbReference>
<dbReference type="GO" id="GO:0043737">
    <property type="term" value="F:deoxyribonuclease V activity"/>
    <property type="evidence" value="ECO:0007669"/>
    <property type="project" value="UniProtKB-EC"/>
</dbReference>
<dbReference type="STRING" id="309798.COPRO5265_0490"/>